<dbReference type="SUPFAM" id="SSF46785">
    <property type="entry name" value="Winged helix' DNA-binding domain"/>
    <property type="match status" value="1"/>
</dbReference>
<sequence>MSTVFAKLPLTALRTFESAARLGGFKAASDELAVTPAAVSHQIKRLETHLGLRLFVRSAQGVRLSEAGERLYIQVHQGLANLQRSLTDLQPPCDRQQLTLTTTPAFASLWLIPRLGAFHRQHGDIQVRVLTGGDVVDLHRDQRFDLALRAEFNPDPGLQRLPLLAEHFSVYAPPGWQEPPAHLPLSLLAVPWTAVNGLVIDWARWCAMAGCQEWLHRARIHHYDDEHFALQAAAAGYGLVLASNVLAADSVRQGLLQPWREDVRLAAAQYSAVWLPGREREPALRVFLDWLEHQLRP</sequence>
<keyword evidence="3" id="KW-0238">DNA-binding</keyword>
<evidence type="ECO:0000256" key="5">
    <source>
        <dbReference type="ARBA" id="ARBA00023163"/>
    </source>
</evidence>
<dbReference type="InterPro" id="IPR000847">
    <property type="entry name" value="LysR_HTH_N"/>
</dbReference>
<dbReference type="PRINTS" id="PR00039">
    <property type="entry name" value="HTHLYSR"/>
</dbReference>
<evidence type="ECO:0000313" key="7">
    <source>
        <dbReference type="EMBL" id="QBF26641.1"/>
    </source>
</evidence>
<dbReference type="InterPro" id="IPR005119">
    <property type="entry name" value="LysR_subst-bd"/>
</dbReference>
<keyword evidence="5" id="KW-0804">Transcription</keyword>
<dbReference type="AlphaFoldDB" id="A0A411MIM6"/>
<dbReference type="PANTHER" id="PTHR30537:SF26">
    <property type="entry name" value="GLYCINE CLEAVAGE SYSTEM TRANSCRIPTIONAL ACTIVATOR"/>
    <property type="match status" value="1"/>
</dbReference>
<dbReference type="PROSITE" id="PS50931">
    <property type="entry name" value="HTH_LYSR"/>
    <property type="match status" value="1"/>
</dbReference>
<evidence type="ECO:0000259" key="6">
    <source>
        <dbReference type="PROSITE" id="PS50931"/>
    </source>
</evidence>
<dbReference type="GO" id="GO:0009891">
    <property type="term" value="P:positive regulation of biosynthetic process"/>
    <property type="evidence" value="ECO:0007669"/>
    <property type="project" value="UniProtKB-ARBA"/>
</dbReference>
<gene>
    <name evidence="7" type="ORF">EXN22_13405</name>
</gene>
<dbReference type="PANTHER" id="PTHR30537">
    <property type="entry name" value="HTH-TYPE TRANSCRIPTIONAL REGULATOR"/>
    <property type="match status" value="1"/>
</dbReference>
<feature type="domain" description="HTH lysR-type" evidence="6">
    <location>
        <begin position="8"/>
        <end position="65"/>
    </location>
</feature>
<dbReference type="EMBL" id="CP035952">
    <property type="protein sequence ID" value="QBF26641.1"/>
    <property type="molecule type" value="Genomic_DNA"/>
</dbReference>
<dbReference type="GO" id="GO:0003700">
    <property type="term" value="F:DNA-binding transcription factor activity"/>
    <property type="evidence" value="ECO:0007669"/>
    <property type="project" value="InterPro"/>
</dbReference>
<dbReference type="Pfam" id="PF03466">
    <property type="entry name" value="LysR_substrate"/>
    <property type="match status" value="1"/>
</dbReference>
<comment type="similarity">
    <text evidence="1">Belongs to the LysR transcriptional regulatory family.</text>
</comment>
<evidence type="ECO:0000313" key="8">
    <source>
        <dbReference type="Proteomes" id="UP000291130"/>
    </source>
</evidence>
<dbReference type="InterPro" id="IPR036390">
    <property type="entry name" value="WH_DNA-bd_sf"/>
</dbReference>
<dbReference type="InterPro" id="IPR036388">
    <property type="entry name" value="WH-like_DNA-bd_sf"/>
</dbReference>
<organism evidence="7 8">
    <name type="scientific">Pseudomonas tructae</name>
    <dbReference type="NCBI Taxonomy" id="2518644"/>
    <lineage>
        <taxon>Bacteria</taxon>
        <taxon>Pseudomonadati</taxon>
        <taxon>Pseudomonadota</taxon>
        <taxon>Gammaproteobacteria</taxon>
        <taxon>Pseudomonadales</taxon>
        <taxon>Pseudomonadaceae</taxon>
        <taxon>Pseudomonas</taxon>
    </lineage>
</organism>
<dbReference type="Proteomes" id="UP000291130">
    <property type="component" value="Chromosome"/>
</dbReference>
<dbReference type="KEGG" id="ptk:EXN22_13405"/>
<keyword evidence="2" id="KW-0805">Transcription regulation</keyword>
<protein>
    <submittedName>
        <fullName evidence="7">LysR family transcriptional regulator</fullName>
    </submittedName>
</protein>
<dbReference type="Gene3D" id="1.10.10.10">
    <property type="entry name" value="Winged helix-like DNA-binding domain superfamily/Winged helix DNA-binding domain"/>
    <property type="match status" value="1"/>
</dbReference>
<dbReference type="InterPro" id="IPR058163">
    <property type="entry name" value="LysR-type_TF_proteobact-type"/>
</dbReference>
<evidence type="ECO:0000256" key="1">
    <source>
        <dbReference type="ARBA" id="ARBA00009437"/>
    </source>
</evidence>
<reference evidence="7 8" key="1">
    <citation type="submission" date="2019-02" db="EMBL/GenBank/DDBJ databases">
        <title>Complete genome sequence of Pseudomonas sp. SNU WT1 isolated from rainbow trout.</title>
        <authorList>
            <person name="Oh W.T."/>
            <person name="Park S.C."/>
        </authorList>
    </citation>
    <scope>NUCLEOTIDE SEQUENCE [LARGE SCALE GENOMIC DNA]</scope>
    <source>
        <strain evidence="7 8">SNU WT1</strain>
    </source>
</reference>
<dbReference type="OrthoDB" id="5526340at2"/>
<evidence type="ECO:0000256" key="4">
    <source>
        <dbReference type="ARBA" id="ARBA00023159"/>
    </source>
</evidence>
<accession>A0A411MIM6</accession>
<keyword evidence="4" id="KW-0010">Activator</keyword>
<name>A0A411MIM6_9PSED</name>
<dbReference type="FunFam" id="1.10.10.10:FF:000038">
    <property type="entry name" value="Glycine cleavage system transcriptional activator"/>
    <property type="match status" value="1"/>
</dbReference>
<dbReference type="Gene3D" id="3.40.190.10">
    <property type="entry name" value="Periplasmic binding protein-like II"/>
    <property type="match status" value="2"/>
</dbReference>
<dbReference type="Pfam" id="PF00126">
    <property type="entry name" value="HTH_1"/>
    <property type="match status" value="1"/>
</dbReference>
<evidence type="ECO:0000256" key="3">
    <source>
        <dbReference type="ARBA" id="ARBA00023125"/>
    </source>
</evidence>
<dbReference type="GO" id="GO:0006351">
    <property type="term" value="P:DNA-templated transcription"/>
    <property type="evidence" value="ECO:0007669"/>
    <property type="project" value="TreeGrafter"/>
</dbReference>
<keyword evidence="8" id="KW-1185">Reference proteome</keyword>
<dbReference type="SUPFAM" id="SSF53850">
    <property type="entry name" value="Periplasmic binding protein-like II"/>
    <property type="match status" value="1"/>
</dbReference>
<dbReference type="GO" id="GO:0043565">
    <property type="term" value="F:sequence-specific DNA binding"/>
    <property type="evidence" value="ECO:0007669"/>
    <property type="project" value="TreeGrafter"/>
</dbReference>
<proteinExistence type="inferred from homology"/>
<evidence type="ECO:0000256" key="2">
    <source>
        <dbReference type="ARBA" id="ARBA00023015"/>
    </source>
</evidence>